<dbReference type="InParanoid" id="F0Z9K9"/>
<dbReference type="SMART" id="SM00710">
    <property type="entry name" value="PbH1"/>
    <property type="match status" value="6"/>
</dbReference>
<keyword evidence="4" id="KW-1185">Reference proteome</keyword>
<evidence type="ECO:0000256" key="1">
    <source>
        <dbReference type="SAM" id="Phobius"/>
    </source>
</evidence>
<feature type="transmembrane region" description="Helical" evidence="1">
    <location>
        <begin position="529"/>
        <end position="551"/>
    </location>
</feature>
<dbReference type="InterPro" id="IPR011050">
    <property type="entry name" value="Pectin_lyase_fold/virulence"/>
</dbReference>
<dbReference type="SUPFAM" id="SSF51126">
    <property type="entry name" value="Pectin lyase-like"/>
    <property type="match status" value="1"/>
</dbReference>
<gene>
    <name evidence="3" type="ORF">DICPUDRAFT_96577</name>
</gene>
<dbReference type="RefSeq" id="XP_003284103.1">
    <property type="nucleotide sequence ID" value="XM_003284055.1"/>
</dbReference>
<dbReference type="FunCoup" id="F0Z9K9">
    <property type="interactions" value="3"/>
</dbReference>
<sequence length="565" mass="60954">MIYKIIFIILSIVLINSNIIICNCENKIETIISNSCVSYIDINSNFNQTEECGSSLETPCTNITSALKTCNLVSFDEITLNFQPGQYNFSNIDVFGETITPGKSINIINLQYNTSTLNDTTLTTVIFDLSNSLNSFINISSQQANSSNSVYIYGITFQNGYQNAQQLGTGGSVLVSYGAGASNFTFENCIFQNNTVNPNGSSGVSSGGSIALQNYDGNETNLPMSLNITGCTYQNTVSFQTQGGFIFIADELFVNLVIDGTTFTNFSGDSGVVFYTTSVGLYNAGCTFQFSNSFITQGSFSNSIFHFDIPSTIQNVTAFDNTAGNIFSISANGVNNISFENCSFLNNTNTTAILLKNCPQNVEINDCIFENNNYTNSLDRNGAITIVTSVASIIDSVFKNNNSPYGSSIFINEVYLGNSINILNSLFESNNATYGGGLYTNEGVVNLQGNNTFINNMGVAGSAIYCQSSTISFQGDAAFENNVDTSIQSQFGIGCGSGLACTLEGNPQYQDTCSSYQPNKAKILTPVQVTFIVIGTILGAFLICAVIIIIVRKVSVYNRYRPVGY</sequence>
<feature type="signal peptide" evidence="2">
    <location>
        <begin position="1"/>
        <end position="24"/>
    </location>
</feature>
<dbReference type="InterPro" id="IPR006626">
    <property type="entry name" value="PbH1"/>
</dbReference>
<reference evidence="4" key="1">
    <citation type="journal article" date="2011" name="Genome Biol.">
        <title>Comparative genomics of the social amoebae Dictyostelium discoideum and Dictyostelium purpureum.</title>
        <authorList>
            <consortium name="US DOE Joint Genome Institute (JGI-PGF)"/>
            <person name="Sucgang R."/>
            <person name="Kuo A."/>
            <person name="Tian X."/>
            <person name="Salerno W."/>
            <person name="Parikh A."/>
            <person name="Feasley C.L."/>
            <person name="Dalin E."/>
            <person name="Tu H."/>
            <person name="Huang E."/>
            <person name="Barry K."/>
            <person name="Lindquist E."/>
            <person name="Shapiro H."/>
            <person name="Bruce D."/>
            <person name="Schmutz J."/>
            <person name="Salamov A."/>
            <person name="Fey P."/>
            <person name="Gaudet P."/>
            <person name="Anjard C."/>
            <person name="Babu M.M."/>
            <person name="Basu S."/>
            <person name="Bushmanova Y."/>
            <person name="van der Wel H."/>
            <person name="Katoh-Kurasawa M."/>
            <person name="Dinh C."/>
            <person name="Coutinho P.M."/>
            <person name="Saito T."/>
            <person name="Elias M."/>
            <person name="Schaap P."/>
            <person name="Kay R.R."/>
            <person name="Henrissat B."/>
            <person name="Eichinger L."/>
            <person name="Rivero F."/>
            <person name="Putnam N.H."/>
            <person name="West C.M."/>
            <person name="Loomis W.F."/>
            <person name="Chisholm R.L."/>
            <person name="Shaulsky G."/>
            <person name="Strassmann J.E."/>
            <person name="Queller D.C."/>
            <person name="Kuspa A."/>
            <person name="Grigoriev I.V."/>
        </authorList>
    </citation>
    <scope>NUCLEOTIDE SEQUENCE [LARGE SCALE GENOMIC DNA]</scope>
    <source>
        <strain evidence="4">QSDP1</strain>
    </source>
</reference>
<name>F0Z9K9_DICPU</name>
<feature type="chain" id="PRO_5003262246" description="Right handed beta helix domain-containing protein" evidence="2">
    <location>
        <begin position="25"/>
        <end position="565"/>
    </location>
</feature>
<organism evidence="3 4">
    <name type="scientific">Dictyostelium purpureum</name>
    <name type="common">Slime mold</name>
    <dbReference type="NCBI Taxonomy" id="5786"/>
    <lineage>
        <taxon>Eukaryota</taxon>
        <taxon>Amoebozoa</taxon>
        <taxon>Evosea</taxon>
        <taxon>Eumycetozoa</taxon>
        <taxon>Dictyostelia</taxon>
        <taxon>Dictyosteliales</taxon>
        <taxon>Dictyosteliaceae</taxon>
        <taxon>Dictyostelium</taxon>
    </lineage>
</organism>
<dbReference type="GeneID" id="10510008"/>
<keyword evidence="2" id="KW-0732">Signal</keyword>
<evidence type="ECO:0000313" key="4">
    <source>
        <dbReference type="Proteomes" id="UP000001064"/>
    </source>
</evidence>
<accession>F0Z9K9</accession>
<keyword evidence="1" id="KW-0812">Transmembrane</keyword>
<proteinExistence type="predicted"/>
<keyword evidence="1" id="KW-0472">Membrane</keyword>
<evidence type="ECO:0000256" key="2">
    <source>
        <dbReference type="SAM" id="SignalP"/>
    </source>
</evidence>
<dbReference type="EMBL" id="GL870958">
    <property type="protein sequence ID" value="EGC39429.1"/>
    <property type="molecule type" value="Genomic_DNA"/>
</dbReference>
<dbReference type="PANTHER" id="PTHR31318:SF1">
    <property type="entry name" value="POLYMORPHIC MEMBRANE PROTEIN REPEAT-CONTAINING PROTEIN-RELATED"/>
    <property type="match status" value="1"/>
</dbReference>
<dbReference type="OMA" id="LITINDC"/>
<evidence type="ECO:0008006" key="5">
    <source>
        <dbReference type="Google" id="ProtNLM"/>
    </source>
</evidence>
<dbReference type="KEGG" id="dpp:DICPUDRAFT_96577"/>
<dbReference type="OrthoDB" id="24166at2759"/>
<keyword evidence="1" id="KW-1133">Transmembrane helix</keyword>
<dbReference type="eggNOG" id="ENOG502RHQ5">
    <property type="taxonomic scope" value="Eukaryota"/>
</dbReference>
<evidence type="ECO:0000313" key="3">
    <source>
        <dbReference type="EMBL" id="EGC39429.1"/>
    </source>
</evidence>
<protein>
    <recommendedName>
        <fullName evidence="5">Right handed beta helix domain-containing protein</fullName>
    </recommendedName>
</protein>
<dbReference type="PANTHER" id="PTHR31318">
    <property type="entry name" value="EXPRESSED PROTEIN-RELATED"/>
    <property type="match status" value="1"/>
</dbReference>
<dbReference type="AlphaFoldDB" id="F0Z9K9"/>
<dbReference type="VEuPathDB" id="AmoebaDB:DICPUDRAFT_96577"/>
<dbReference type="Proteomes" id="UP000001064">
    <property type="component" value="Unassembled WGS sequence"/>
</dbReference>